<proteinExistence type="predicted"/>
<feature type="disulfide bond" evidence="9">
    <location>
        <begin position="123"/>
        <end position="132"/>
    </location>
</feature>
<comment type="caution">
    <text evidence="11">The sequence shown here is derived from an EMBL/GenBank/DDBJ whole genome shotgun (WGS) entry which is preliminary data.</text>
</comment>
<keyword evidence="6 9" id="KW-1015">Disulfide bond</keyword>
<evidence type="ECO:0000256" key="5">
    <source>
        <dbReference type="ARBA" id="ARBA00023136"/>
    </source>
</evidence>
<name>A0ABN9MAT1_9NEOB</name>
<keyword evidence="8 9" id="KW-0424">Laminin EGF-like domain</keyword>
<keyword evidence="7" id="KW-0325">Glycoprotein</keyword>
<gene>
    <name evidence="11" type="ORF">RIMI_LOCUS18722375</name>
</gene>
<dbReference type="CDD" id="cd00055">
    <property type="entry name" value="EGF_Lam"/>
    <property type="match status" value="2"/>
</dbReference>
<evidence type="ECO:0000256" key="6">
    <source>
        <dbReference type="ARBA" id="ARBA00023157"/>
    </source>
</evidence>
<evidence type="ECO:0000313" key="12">
    <source>
        <dbReference type="Proteomes" id="UP001176940"/>
    </source>
</evidence>
<comment type="subcellular location">
    <subcellularLocation>
        <location evidence="1">Membrane</location>
    </subcellularLocation>
</comment>
<accession>A0ABN9MAT1</accession>
<dbReference type="Proteomes" id="UP001176940">
    <property type="component" value="Unassembled WGS sequence"/>
</dbReference>
<feature type="disulfide bond" evidence="9">
    <location>
        <begin position="135"/>
        <end position="149"/>
    </location>
</feature>
<dbReference type="InterPro" id="IPR056863">
    <property type="entry name" value="LMN_ATRN_NET-like_EGF"/>
</dbReference>
<keyword evidence="4" id="KW-0677">Repeat</keyword>
<dbReference type="Pfam" id="PF24973">
    <property type="entry name" value="EGF_LMN_ATRN"/>
    <property type="match status" value="1"/>
</dbReference>
<dbReference type="InterPro" id="IPR016201">
    <property type="entry name" value="PSI"/>
</dbReference>
<protein>
    <recommendedName>
        <fullName evidence="10">Laminin EGF-like domain-containing protein</fullName>
    </recommendedName>
</protein>
<evidence type="ECO:0000256" key="8">
    <source>
        <dbReference type="ARBA" id="ARBA00023292"/>
    </source>
</evidence>
<dbReference type="SMART" id="SM00423">
    <property type="entry name" value="PSI"/>
    <property type="match status" value="1"/>
</dbReference>
<sequence>MTSLLMASTAENCSGYRTCAQCLEQPGCGWCTDPSNTGKGQCMEASSRGPMRMPNASAIAKAKSEPVLDPGLCPSDNHYNWSFIHCPGIIGVHRHRAGPQCIERACQCNGHSKCINESICEKCQDLTTGKNCDSCISGYYGDPTNGGSCQPCKCNGHASVCNTNSGKCFCTTKGIKGEECQLCEVENRYQGNPLKGTCYYTLLIDYQFTFSLSQEDDKYYTAINFVATPEEQNRDLDMFINASKNFNLNITWAPSFAAGTQTGEEIPIISRTNIKEYKDTFSNEKFDFHNNPNITFFVYVSNFTWSIKIQTFDFSLKMVTLRTAVISAVTSGTRALHAVTEALKLFIDINSCLTLATEYEFVIHPYTQQLIREMQQMASRPFASVNVALETDEEPPDLIGGSVKGHKLKHLKALKPERCVTGDICLLASAETQSPKKK</sequence>
<dbReference type="SMART" id="SM00180">
    <property type="entry name" value="EGF_Lam"/>
    <property type="match status" value="2"/>
</dbReference>
<keyword evidence="2" id="KW-0880">Kelch repeat</keyword>
<evidence type="ECO:0000256" key="1">
    <source>
        <dbReference type="ARBA" id="ARBA00004370"/>
    </source>
</evidence>
<organism evidence="11 12">
    <name type="scientific">Ranitomeya imitator</name>
    <name type="common">mimic poison frog</name>
    <dbReference type="NCBI Taxonomy" id="111125"/>
    <lineage>
        <taxon>Eukaryota</taxon>
        <taxon>Metazoa</taxon>
        <taxon>Chordata</taxon>
        <taxon>Craniata</taxon>
        <taxon>Vertebrata</taxon>
        <taxon>Euteleostomi</taxon>
        <taxon>Amphibia</taxon>
        <taxon>Batrachia</taxon>
        <taxon>Anura</taxon>
        <taxon>Neobatrachia</taxon>
        <taxon>Hyloidea</taxon>
        <taxon>Dendrobatidae</taxon>
        <taxon>Dendrobatinae</taxon>
        <taxon>Ranitomeya</taxon>
    </lineage>
</organism>
<dbReference type="Pfam" id="PF01437">
    <property type="entry name" value="PSI"/>
    <property type="match status" value="1"/>
</dbReference>
<dbReference type="EMBL" id="CAUEEQ010057882">
    <property type="protein sequence ID" value="CAJ0963549.1"/>
    <property type="molecule type" value="Genomic_DNA"/>
</dbReference>
<dbReference type="Gene3D" id="2.10.25.10">
    <property type="entry name" value="Laminin"/>
    <property type="match status" value="1"/>
</dbReference>
<feature type="domain" description="Laminin EGF-like" evidence="10">
    <location>
        <begin position="106"/>
        <end position="151"/>
    </location>
</feature>
<evidence type="ECO:0000256" key="7">
    <source>
        <dbReference type="ARBA" id="ARBA00023180"/>
    </source>
</evidence>
<dbReference type="PROSITE" id="PS50027">
    <property type="entry name" value="EGF_LAM_2"/>
    <property type="match status" value="1"/>
</dbReference>
<reference evidence="11" key="1">
    <citation type="submission" date="2023-07" db="EMBL/GenBank/DDBJ databases">
        <authorList>
            <person name="Stuckert A."/>
        </authorList>
    </citation>
    <scope>NUCLEOTIDE SEQUENCE</scope>
</reference>
<keyword evidence="12" id="KW-1185">Reference proteome</keyword>
<evidence type="ECO:0000259" key="10">
    <source>
        <dbReference type="PROSITE" id="PS50027"/>
    </source>
</evidence>
<keyword evidence="3" id="KW-0732">Signal</keyword>
<evidence type="ECO:0000256" key="3">
    <source>
        <dbReference type="ARBA" id="ARBA00022729"/>
    </source>
</evidence>
<dbReference type="PANTHER" id="PTHR46376:SF3">
    <property type="entry name" value="ATTRACTIN"/>
    <property type="match status" value="1"/>
</dbReference>
<dbReference type="PANTHER" id="PTHR46376">
    <property type="entry name" value="LEUCINE-ZIPPER-LIKE TRANSCRIPTIONAL REGULATOR 1"/>
    <property type="match status" value="1"/>
</dbReference>
<dbReference type="InterPro" id="IPR002049">
    <property type="entry name" value="LE_dom"/>
</dbReference>
<keyword evidence="5" id="KW-0472">Membrane</keyword>
<dbReference type="SUPFAM" id="SSF103575">
    <property type="entry name" value="Plexin repeat"/>
    <property type="match status" value="1"/>
</dbReference>
<dbReference type="Pfam" id="PF24972">
    <property type="entry name" value="GBD_ATRN"/>
    <property type="match status" value="1"/>
</dbReference>
<evidence type="ECO:0000313" key="11">
    <source>
        <dbReference type="EMBL" id="CAJ0963549.1"/>
    </source>
</evidence>
<evidence type="ECO:0000256" key="4">
    <source>
        <dbReference type="ARBA" id="ARBA00022737"/>
    </source>
</evidence>
<evidence type="ECO:0000256" key="2">
    <source>
        <dbReference type="ARBA" id="ARBA00022441"/>
    </source>
</evidence>
<evidence type="ECO:0000256" key="9">
    <source>
        <dbReference type="PROSITE-ProRule" id="PRU00460"/>
    </source>
</evidence>
<dbReference type="InterPro" id="IPR056732">
    <property type="entry name" value="GBD_ATRN"/>
</dbReference>
<dbReference type="InterPro" id="IPR002165">
    <property type="entry name" value="Plexin_repeat"/>
</dbReference>
<dbReference type="PROSITE" id="PS01248">
    <property type="entry name" value="EGF_LAM_1"/>
    <property type="match status" value="1"/>
</dbReference>
<dbReference type="SUPFAM" id="SSF57196">
    <property type="entry name" value="EGF/Laminin"/>
    <property type="match status" value="1"/>
</dbReference>
<dbReference type="InterPro" id="IPR051568">
    <property type="entry name" value="LZTR1/Attractin"/>
</dbReference>
<comment type="caution">
    <text evidence="9">Lacks conserved residue(s) required for the propagation of feature annotation.</text>
</comment>